<feature type="domain" description="Xylose isomerase-like TIM barrel" evidence="1">
    <location>
        <begin position="21"/>
        <end position="267"/>
    </location>
</feature>
<name>A0A133UNC9_9EURY</name>
<dbReference type="Gene3D" id="3.20.20.150">
    <property type="entry name" value="Divalent-metal-dependent TIM barrel enzymes"/>
    <property type="match status" value="1"/>
</dbReference>
<evidence type="ECO:0000313" key="2">
    <source>
        <dbReference type="EMBL" id="KXA95748.1"/>
    </source>
</evidence>
<evidence type="ECO:0000313" key="3">
    <source>
        <dbReference type="Proteomes" id="UP000070284"/>
    </source>
</evidence>
<sequence>MKIGASVWPFKWQAPYEDTIKRISDLGFNAMELIAWSRSVLNDYYTDEKIEEIRGILDREEMELSQLVSTPEKMASPDEKERRESIEHFRDLVEVGVEIGATYVNTVSPYPLNLDYPDIKDRPLVQEQKMDIPAGFDWKKNWNDYIEVLRECASICEDHGIKYTIEPHPYRYVRNSASMLRILDHLDSEAIGMNFDTSHLYPSGELPQMAVYELGENIFHTHLSDNNGYTNAHWRPGKGKIDWKGVLLALKDVGFDGVLSIELEDVPGIDKSGRFGEGDKSTKELDREYVKAKEYLTNITDEIGIELRK</sequence>
<keyword evidence="3" id="KW-1185">Reference proteome</keyword>
<dbReference type="PANTHER" id="PTHR12110:SF21">
    <property type="entry name" value="XYLOSE ISOMERASE-LIKE TIM BARREL DOMAIN-CONTAINING PROTEIN"/>
    <property type="match status" value="1"/>
</dbReference>
<accession>A0A133UNC9</accession>
<gene>
    <name evidence="2" type="ORF">AKJ65_00790</name>
</gene>
<reference evidence="2 3" key="1">
    <citation type="journal article" date="2016" name="Sci. Rep.">
        <title>Metabolic traits of an uncultured archaeal lineage -MSBL1- from brine pools of the Red Sea.</title>
        <authorList>
            <person name="Mwirichia R."/>
            <person name="Alam I."/>
            <person name="Rashid M."/>
            <person name="Vinu M."/>
            <person name="Ba-Alawi W."/>
            <person name="Anthony Kamau A."/>
            <person name="Kamanda Ngugi D."/>
            <person name="Goker M."/>
            <person name="Klenk H.P."/>
            <person name="Bajic V."/>
            <person name="Stingl U."/>
        </authorList>
    </citation>
    <scope>NUCLEOTIDE SEQUENCE [LARGE SCALE GENOMIC DNA]</scope>
    <source>
        <strain evidence="2">SCGC-AAA259E19</strain>
    </source>
</reference>
<dbReference type="SUPFAM" id="SSF51658">
    <property type="entry name" value="Xylose isomerase-like"/>
    <property type="match status" value="1"/>
</dbReference>
<evidence type="ECO:0000259" key="1">
    <source>
        <dbReference type="Pfam" id="PF01261"/>
    </source>
</evidence>
<dbReference type="Pfam" id="PF01261">
    <property type="entry name" value="AP_endonuc_2"/>
    <property type="match status" value="1"/>
</dbReference>
<organism evidence="2 3">
    <name type="scientific">candidate division MSBL1 archaeon SCGC-AAA259E19</name>
    <dbReference type="NCBI Taxonomy" id="1698264"/>
    <lineage>
        <taxon>Archaea</taxon>
        <taxon>Methanobacteriati</taxon>
        <taxon>Methanobacteriota</taxon>
        <taxon>candidate division MSBL1</taxon>
    </lineage>
</organism>
<proteinExistence type="predicted"/>
<dbReference type="InterPro" id="IPR013022">
    <property type="entry name" value="Xyl_isomerase-like_TIM-brl"/>
</dbReference>
<dbReference type="AlphaFoldDB" id="A0A133UNC9"/>
<dbReference type="PANTHER" id="PTHR12110">
    <property type="entry name" value="HYDROXYPYRUVATE ISOMERASE"/>
    <property type="match status" value="1"/>
</dbReference>
<dbReference type="EMBL" id="LHXO01000006">
    <property type="protein sequence ID" value="KXA95748.1"/>
    <property type="molecule type" value="Genomic_DNA"/>
</dbReference>
<dbReference type="Proteomes" id="UP000070284">
    <property type="component" value="Unassembled WGS sequence"/>
</dbReference>
<protein>
    <recommendedName>
        <fullName evidence="1">Xylose isomerase-like TIM barrel domain-containing protein</fullName>
    </recommendedName>
</protein>
<dbReference type="InterPro" id="IPR036237">
    <property type="entry name" value="Xyl_isomerase-like_sf"/>
</dbReference>
<comment type="caution">
    <text evidence="2">The sequence shown here is derived from an EMBL/GenBank/DDBJ whole genome shotgun (WGS) entry which is preliminary data.</text>
</comment>
<dbReference type="InterPro" id="IPR050312">
    <property type="entry name" value="IolE/XylAMocC-like"/>
</dbReference>